<protein>
    <submittedName>
        <fullName evidence="2">DUF6471 domain-containing protein</fullName>
    </submittedName>
</protein>
<keyword evidence="3" id="KW-1185">Reference proteome</keyword>
<gene>
    <name evidence="2" type="ORF">ACFSC3_12850</name>
</gene>
<name>A0ABW4NE85_9SPHN</name>
<organism evidence="2 3">
    <name type="scientific">Sphingomonas floccifaciens</name>
    <dbReference type="NCBI Taxonomy" id="1844115"/>
    <lineage>
        <taxon>Bacteria</taxon>
        <taxon>Pseudomonadati</taxon>
        <taxon>Pseudomonadota</taxon>
        <taxon>Alphaproteobacteria</taxon>
        <taxon>Sphingomonadales</taxon>
        <taxon>Sphingomonadaceae</taxon>
        <taxon>Sphingomonas</taxon>
    </lineage>
</organism>
<evidence type="ECO:0000313" key="2">
    <source>
        <dbReference type="EMBL" id="MFD1788462.1"/>
    </source>
</evidence>
<sequence>MEEDGQIDEAAWERLVKNMLRAEMMLRGISYEQLVARLAALGITENVPNLRNKVARGRFTAPFFAQCMVAIGVDRLQFPTIDAIRTDLAGDHAAQALAKRNGLKARQ</sequence>
<proteinExistence type="predicted"/>
<evidence type="ECO:0000259" key="1">
    <source>
        <dbReference type="Pfam" id="PF20075"/>
    </source>
</evidence>
<comment type="caution">
    <text evidence="2">The sequence shown here is derived from an EMBL/GenBank/DDBJ whole genome shotgun (WGS) entry which is preliminary data.</text>
</comment>
<dbReference type="Pfam" id="PF20075">
    <property type="entry name" value="DUF6471"/>
    <property type="match status" value="1"/>
</dbReference>
<dbReference type="RefSeq" id="WP_380940840.1">
    <property type="nucleotide sequence ID" value="NZ_JBHUFC010000003.1"/>
</dbReference>
<dbReference type="EMBL" id="JBHUFC010000003">
    <property type="protein sequence ID" value="MFD1788462.1"/>
    <property type="molecule type" value="Genomic_DNA"/>
</dbReference>
<evidence type="ECO:0000313" key="3">
    <source>
        <dbReference type="Proteomes" id="UP001597283"/>
    </source>
</evidence>
<accession>A0ABW4NE85</accession>
<dbReference type="InterPro" id="IPR045526">
    <property type="entry name" value="DUF6471"/>
</dbReference>
<reference evidence="3" key="1">
    <citation type="journal article" date="2019" name="Int. J. Syst. Evol. Microbiol.">
        <title>The Global Catalogue of Microorganisms (GCM) 10K type strain sequencing project: providing services to taxonomists for standard genome sequencing and annotation.</title>
        <authorList>
            <consortium name="The Broad Institute Genomics Platform"/>
            <consortium name="The Broad Institute Genome Sequencing Center for Infectious Disease"/>
            <person name="Wu L."/>
            <person name="Ma J."/>
        </authorList>
    </citation>
    <scope>NUCLEOTIDE SEQUENCE [LARGE SCALE GENOMIC DNA]</scope>
    <source>
        <strain evidence="3">Q85</strain>
    </source>
</reference>
<dbReference type="Proteomes" id="UP001597283">
    <property type="component" value="Unassembled WGS sequence"/>
</dbReference>
<feature type="domain" description="DUF6471" evidence="1">
    <location>
        <begin position="12"/>
        <end position="75"/>
    </location>
</feature>